<reference evidence="2 3" key="1">
    <citation type="submission" date="2019-04" db="EMBL/GenBank/DDBJ databases">
        <title>Altererythrobacter aquimixticola sp. nov., isolated from sediment of junction between the ocean and a freshwater spring.</title>
        <authorList>
            <person name="Yoon J.-H."/>
        </authorList>
    </citation>
    <scope>NUCLEOTIDE SEQUENCE [LARGE SCALE GENOMIC DNA]</scope>
    <source>
        <strain evidence="2 3">SSKS-13</strain>
    </source>
</reference>
<evidence type="ECO:0000313" key="2">
    <source>
        <dbReference type="EMBL" id="TIX49517.1"/>
    </source>
</evidence>
<dbReference type="AlphaFoldDB" id="A0A4T3F0S7"/>
<evidence type="ECO:0000256" key="1">
    <source>
        <dbReference type="SAM" id="SignalP"/>
    </source>
</evidence>
<accession>A0A4T3F0S7</accession>
<gene>
    <name evidence="2" type="ORF">E5222_11760</name>
</gene>
<dbReference type="EMBL" id="SSHH01000003">
    <property type="protein sequence ID" value="TIX49517.1"/>
    <property type="molecule type" value="Genomic_DNA"/>
</dbReference>
<protein>
    <submittedName>
        <fullName evidence="2">Uncharacterized protein</fullName>
    </submittedName>
</protein>
<dbReference type="OrthoDB" id="7582310at2"/>
<sequence>MHRRLLPLAALLLATPLSAQDAPAPELSLEQRMLLRCSATFAMVAHGQETGNAEALQYPPLAESGREFFVQASARVMDETGLSIEELTVVLQREAQDLVDKQQVEAMMPVCLPLLPQSGL</sequence>
<keyword evidence="1" id="KW-0732">Signal</keyword>
<keyword evidence="3" id="KW-1185">Reference proteome</keyword>
<name>A0A4T3F0S7_9SPHN</name>
<dbReference type="Proteomes" id="UP000309389">
    <property type="component" value="Unassembled WGS sequence"/>
</dbReference>
<evidence type="ECO:0000313" key="3">
    <source>
        <dbReference type="Proteomes" id="UP000309389"/>
    </source>
</evidence>
<proteinExistence type="predicted"/>
<organism evidence="2 3">
    <name type="scientific">Alteraurantiacibacter aquimixticola</name>
    <dbReference type="NCBI Taxonomy" id="2489173"/>
    <lineage>
        <taxon>Bacteria</taxon>
        <taxon>Pseudomonadati</taxon>
        <taxon>Pseudomonadota</taxon>
        <taxon>Alphaproteobacteria</taxon>
        <taxon>Sphingomonadales</taxon>
        <taxon>Erythrobacteraceae</taxon>
        <taxon>Alteraurantiacibacter</taxon>
    </lineage>
</organism>
<feature type="signal peptide" evidence="1">
    <location>
        <begin position="1"/>
        <end position="19"/>
    </location>
</feature>
<comment type="caution">
    <text evidence="2">The sequence shown here is derived from an EMBL/GenBank/DDBJ whole genome shotgun (WGS) entry which is preliminary data.</text>
</comment>
<dbReference type="RefSeq" id="WP_136693994.1">
    <property type="nucleotide sequence ID" value="NZ_SSHH01000003.1"/>
</dbReference>
<feature type="chain" id="PRO_5020625722" evidence="1">
    <location>
        <begin position="20"/>
        <end position="120"/>
    </location>
</feature>